<gene>
    <name evidence="1" type="ORF">GXN76_03665</name>
</gene>
<evidence type="ECO:0000313" key="2">
    <source>
        <dbReference type="Proteomes" id="UP000503088"/>
    </source>
</evidence>
<dbReference type="InterPro" id="IPR052209">
    <property type="entry name" value="CbiZ"/>
</dbReference>
<dbReference type="EMBL" id="CP048104">
    <property type="protein sequence ID" value="QKG83658.1"/>
    <property type="molecule type" value="Genomic_DNA"/>
</dbReference>
<dbReference type="GO" id="GO:0016787">
    <property type="term" value="F:hydrolase activity"/>
    <property type="evidence" value="ECO:0007669"/>
    <property type="project" value="UniProtKB-KW"/>
</dbReference>
<evidence type="ECO:0000313" key="1">
    <source>
        <dbReference type="EMBL" id="QKG83658.1"/>
    </source>
</evidence>
<dbReference type="PANTHER" id="PTHR35336">
    <property type="entry name" value="ADENOSYLCOBINAMIDE AMIDOHYDROLASE"/>
    <property type="match status" value="1"/>
</dbReference>
<accession>A0A7D4CKU6</accession>
<protein>
    <submittedName>
        <fullName evidence="1">Adenosylcobinamide amidohydrolase</fullName>
    </submittedName>
</protein>
<reference evidence="1 2" key="1">
    <citation type="submission" date="2020-01" db="EMBL/GenBank/DDBJ databases">
        <authorList>
            <person name="Gulvik C.A."/>
            <person name="Batra D.G."/>
        </authorList>
    </citation>
    <scope>NUCLEOTIDE SEQUENCE [LARGE SCALE GENOMIC DNA]</scope>
    <source>
        <strain evidence="1 2">W9323</strain>
    </source>
</reference>
<dbReference type="KEGG" id="kpul:GXN76_03665"/>
<dbReference type="Proteomes" id="UP000503088">
    <property type="component" value="Chromosome"/>
</dbReference>
<dbReference type="RefSeq" id="WP_173220604.1">
    <property type="nucleotide sequence ID" value="NZ_CP048104.1"/>
</dbReference>
<sequence length="245" mass="26295">MFPITYNLFQDPSFVLQLDPTHWRIQSVQEVDVLSNAPIHGGLSVTHTLINRHVSLAYAPKDPLQETKEWLREAGYDPDQTVTLLTAAPVEKAIVTEQTFFQGRLAAIVTAGVSNAARAGKPGPTYTECPNMTHSTPPGTINIALWIDAQVSHSAMVNTVITATEAKAAALAEMGVQDGDGDIATGTTTDAVIIAATQREQGGWEHHYAGLASPLGQAVGLAVHQAVREAVSEQRKARRWNPLSS</sequence>
<dbReference type="Pfam" id="PF01955">
    <property type="entry name" value="CbiZ"/>
    <property type="match status" value="1"/>
</dbReference>
<dbReference type="PANTHER" id="PTHR35336:SF5">
    <property type="entry name" value="ADENOSYLCOBINAMIDE AMIDOHYDROLASE"/>
    <property type="match status" value="1"/>
</dbReference>
<name>A0A7D4CKU6_9BACL</name>
<dbReference type="AlphaFoldDB" id="A0A7D4CKU6"/>
<organism evidence="1 2">
    <name type="scientific">Kroppenstedtia pulmonis</name>
    <dbReference type="NCBI Taxonomy" id="1380685"/>
    <lineage>
        <taxon>Bacteria</taxon>
        <taxon>Bacillati</taxon>
        <taxon>Bacillota</taxon>
        <taxon>Bacilli</taxon>
        <taxon>Bacillales</taxon>
        <taxon>Thermoactinomycetaceae</taxon>
        <taxon>Kroppenstedtia</taxon>
    </lineage>
</organism>
<keyword evidence="1" id="KW-0378">Hydrolase</keyword>
<proteinExistence type="predicted"/>
<keyword evidence="2" id="KW-1185">Reference proteome</keyword>
<dbReference type="InterPro" id="IPR002808">
    <property type="entry name" value="AdoCbi_amidolase"/>
</dbReference>